<protein>
    <submittedName>
        <fullName evidence="9">Transposase, IS4 family</fullName>
    </submittedName>
</protein>
<comment type="cofactor">
    <cofactor evidence="1">
        <name>a divalent metal cation</name>
        <dbReference type="ChEBI" id="CHEBI:60240"/>
    </cofactor>
</comment>
<sequence>LLRKSGHVQVDAGVRYLRTNSLQVDISDTVTCCQKTVSNTVTRVVEALNDPDVLRRFIIFKPDDPEWCRRRADEFARIGLLSNVVGCIDGTLLPIWTPSIDGSQYVSRKGYSRLNVCLIWDAVGRILYVNSAFPGSVHDSYVWNNCAAGHMFRDGRVVSGYQLLGDCGYANGRGIMTPYRPTSVRGDQRKRRFNREHCRMRSTVERTICTWKRRFRILNDLRLDPDFAVKAVIACAVLHNMGYCINATNMRLLGRRKARVMHPPDDVVDIRAFRLCSIDHEKLLKMFETEERIVCHNNEFVSTF</sequence>
<dbReference type="GO" id="GO:0004518">
    <property type="term" value="F:nuclease activity"/>
    <property type="evidence" value="ECO:0007669"/>
    <property type="project" value="UniProtKB-KW"/>
</dbReference>
<keyword evidence="5" id="KW-0479">Metal-binding</keyword>
<evidence type="ECO:0000256" key="4">
    <source>
        <dbReference type="ARBA" id="ARBA00022722"/>
    </source>
</evidence>
<dbReference type="PANTHER" id="PTHR22930">
    <property type="match status" value="1"/>
</dbReference>
<reference evidence="9 10" key="1">
    <citation type="submission" date="2014-03" db="EMBL/GenBank/DDBJ databases">
        <title>Draft genome of the hookworm Oesophagostomum dentatum.</title>
        <authorList>
            <person name="Mitreva M."/>
        </authorList>
    </citation>
    <scope>NUCLEOTIDE SEQUENCE [LARGE SCALE GENOMIC DNA]</scope>
    <source>
        <strain evidence="9 10">OD-Hann</strain>
    </source>
</reference>
<feature type="non-terminal residue" evidence="9">
    <location>
        <position position="1"/>
    </location>
</feature>
<evidence type="ECO:0000256" key="6">
    <source>
        <dbReference type="ARBA" id="ARBA00022801"/>
    </source>
</evidence>
<organism evidence="9 10">
    <name type="scientific">Oesophagostomum dentatum</name>
    <name type="common">Nodular worm</name>
    <dbReference type="NCBI Taxonomy" id="61180"/>
    <lineage>
        <taxon>Eukaryota</taxon>
        <taxon>Metazoa</taxon>
        <taxon>Ecdysozoa</taxon>
        <taxon>Nematoda</taxon>
        <taxon>Chromadorea</taxon>
        <taxon>Rhabditida</taxon>
        <taxon>Rhabditina</taxon>
        <taxon>Rhabditomorpha</taxon>
        <taxon>Strongyloidea</taxon>
        <taxon>Strongylidae</taxon>
        <taxon>Oesophagostomum</taxon>
    </lineage>
</organism>
<dbReference type="PANTHER" id="PTHR22930:SF289">
    <property type="entry name" value="DDE TNP4 DOMAIN-CONTAINING PROTEIN-RELATED"/>
    <property type="match status" value="1"/>
</dbReference>
<dbReference type="InterPro" id="IPR045249">
    <property type="entry name" value="HARBI1-like"/>
</dbReference>
<evidence type="ECO:0000256" key="3">
    <source>
        <dbReference type="ARBA" id="ARBA00006958"/>
    </source>
</evidence>
<comment type="similarity">
    <text evidence="3">Belongs to the HARBI1 family.</text>
</comment>
<dbReference type="GO" id="GO:0046872">
    <property type="term" value="F:metal ion binding"/>
    <property type="evidence" value="ECO:0007669"/>
    <property type="project" value="UniProtKB-KW"/>
</dbReference>
<gene>
    <name evidence="9" type="ORF">OESDEN_03062</name>
</gene>
<evidence type="ECO:0000256" key="5">
    <source>
        <dbReference type="ARBA" id="ARBA00022723"/>
    </source>
</evidence>
<dbReference type="InterPro" id="IPR027806">
    <property type="entry name" value="HARBI1_dom"/>
</dbReference>
<evidence type="ECO:0000256" key="1">
    <source>
        <dbReference type="ARBA" id="ARBA00001968"/>
    </source>
</evidence>
<dbReference type="Proteomes" id="UP000053660">
    <property type="component" value="Unassembled WGS sequence"/>
</dbReference>
<keyword evidence="6" id="KW-0378">Hydrolase</keyword>
<keyword evidence="4" id="KW-0540">Nuclease</keyword>
<dbReference type="OrthoDB" id="5843116at2759"/>
<dbReference type="AlphaFoldDB" id="A0A0B1TNI2"/>
<name>A0A0B1TNI2_OESDE</name>
<dbReference type="GO" id="GO:0016787">
    <property type="term" value="F:hydrolase activity"/>
    <property type="evidence" value="ECO:0007669"/>
    <property type="project" value="UniProtKB-KW"/>
</dbReference>
<feature type="domain" description="DDE Tnp4" evidence="8">
    <location>
        <begin position="88"/>
        <end position="240"/>
    </location>
</feature>
<keyword evidence="7" id="KW-0539">Nucleus</keyword>
<evidence type="ECO:0000313" key="10">
    <source>
        <dbReference type="Proteomes" id="UP000053660"/>
    </source>
</evidence>
<evidence type="ECO:0000256" key="7">
    <source>
        <dbReference type="ARBA" id="ARBA00023242"/>
    </source>
</evidence>
<comment type="subcellular location">
    <subcellularLocation>
        <location evidence="2">Nucleus</location>
    </subcellularLocation>
</comment>
<evidence type="ECO:0000313" key="9">
    <source>
        <dbReference type="EMBL" id="KHJ96965.1"/>
    </source>
</evidence>
<proteinExistence type="inferred from homology"/>
<dbReference type="GO" id="GO:0005634">
    <property type="term" value="C:nucleus"/>
    <property type="evidence" value="ECO:0007669"/>
    <property type="project" value="UniProtKB-SubCell"/>
</dbReference>
<dbReference type="Pfam" id="PF13359">
    <property type="entry name" value="DDE_Tnp_4"/>
    <property type="match status" value="1"/>
</dbReference>
<evidence type="ECO:0000256" key="2">
    <source>
        <dbReference type="ARBA" id="ARBA00004123"/>
    </source>
</evidence>
<keyword evidence="10" id="KW-1185">Reference proteome</keyword>
<dbReference type="EMBL" id="KN549548">
    <property type="protein sequence ID" value="KHJ96965.1"/>
    <property type="molecule type" value="Genomic_DNA"/>
</dbReference>
<evidence type="ECO:0000259" key="8">
    <source>
        <dbReference type="Pfam" id="PF13359"/>
    </source>
</evidence>
<accession>A0A0B1TNI2</accession>